<dbReference type="InterPro" id="IPR020993">
    <property type="entry name" value="Centromere_CenpK"/>
</dbReference>
<feature type="coiled-coil region" evidence="8">
    <location>
        <begin position="134"/>
        <end position="208"/>
    </location>
</feature>
<keyword evidence="7" id="KW-0137">Centromere</keyword>
<dbReference type="GO" id="GO:0005634">
    <property type="term" value="C:nucleus"/>
    <property type="evidence" value="ECO:0007669"/>
    <property type="project" value="UniProtKB-SubCell"/>
</dbReference>
<keyword evidence="4" id="KW-0158">Chromosome</keyword>
<dbReference type="OrthoDB" id="9445768at2759"/>
<dbReference type="Proteomes" id="UP000308092">
    <property type="component" value="Unassembled WGS sequence"/>
</dbReference>
<dbReference type="Proteomes" id="UP000324241">
    <property type="component" value="Unassembled WGS sequence"/>
</dbReference>
<dbReference type="GO" id="GO:0000775">
    <property type="term" value="C:chromosome, centromeric region"/>
    <property type="evidence" value="ECO:0007669"/>
    <property type="project" value="UniProtKB-SubCell"/>
</dbReference>
<evidence type="ECO:0000256" key="8">
    <source>
        <dbReference type="SAM" id="Coils"/>
    </source>
</evidence>
<evidence type="ECO:0000256" key="2">
    <source>
        <dbReference type="ARBA" id="ARBA00004584"/>
    </source>
</evidence>
<name>A0A4V3UPP4_9EURO</name>
<dbReference type="PANTHER" id="PTHR14401:SF6">
    <property type="entry name" value="CENTROMERE PROTEIN K"/>
    <property type="match status" value="1"/>
</dbReference>
<evidence type="ECO:0000313" key="12">
    <source>
        <dbReference type="Proteomes" id="UP000308092"/>
    </source>
</evidence>
<dbReference type="GeneID" id="54331134"/>
<feature type="region of interest" description="Disordered" evidence="9">
    <location>
        <begin position="19"/>
        <end position="39"/>
    </location>
</feature>
<evidence type="ECO:0000313" key="10">
    <source>
        <dbReference type="EMBL" id="KAA8644233.1"/>
    </source>
</evidence>
<evidence type="ECO:0000256" key="7">
    <source>
        <dbReference type="ARBA" id="ARBA00023328"/>
    </source>
</evidence>
<comment type="subcellular location">
    <subcellularLocation>
        <location evidence="2">Chromosome</location>
        <location evidence="2">Centromere</location>
    </subcellularLocation>
    <subcellularLocation>
        <location evidence="1">Nucleus</location>
    </subcellularLocation>
</comment>
<sequence>MNVSQETIGKIQRFAEKRGKAEEVYKKQQQPNTSTFHDYNKRLDDTLRELQYQVKRQEDDLRKLREVNSIDLSRIGTDPWSRVSQVRRAKEAYDSLVKSRTELPDLGSPLPSLLAVGETSRLIKESKVSISMTAEKLSSHRQRLKTEEANLRDAQTIKDGLEKRLENIRNEKTEKHEKTPSQLAREFVEEQELKIAELDNATESLKHSLHAFINDHLSSMLAAEDLGGPTVGDAMDITDATLERGYTNYGRPKKPKSSDVSEHDSNQRRIDDMVRSQGQGDNTRTGPSNKREAVAAELNSLLETLLEAGSSYIDLPRESAASRFLVRAKVAQFHPRNARKLKLIDFGRSLND</sequence>
<evidence type="ECO:0000256" key="3">
    <source>
        <dbReference type="ARBA" id="ARBA00005795"/>
    </source>
</evidence>
<comment type="similarity">
    <text evidence="3">Belongs to the CENP-K/MCM22 family.</text>
</comment>
<keyword evidence="5 8" id="KW-0175">Coiled coil</keyword>
<evidence type="ECO:0000256" key="6">
    <source>
        <dbReference type="ARBA" id="ARBA00023242"/>
    </source>
</evidence>
<feature type="compositionally biased region" description="Polar residues" evidence="9">
    <location>
        <begin position="27"/>
        <end position="37"/>
    </location>
</feature>
<evidence type="ECO:0000313" key="11">
    <source>
        <dbReference type="EMBL" id="THC95984.1"/>
    </source>
</evidence>
<accession>A0A4V3UPP4</accession>
<gene>
    <name evidence="10" type="ORF">ATNIH1004_008432</name>
    <name evidence="11" type="ORF">EYZ11_004531</name>
</gene>
<feature type="region of interest" description="Disordered" evidence="9">
    <location>
        <begin position="243"/>
        <end position="291"/>
    </location>
</feature>
<dbReference type="AlphaFoldDB" id="A0A4V3UPP4"/>
<feature type="coiled-coil region" evidence="8">
    <location>
        <begin position="40"/>
        <end position="67"/>
    </location>
</feature>
<reference evidence="10 13" key="2">
    <citation type="submission" date="2019-08" db="EMBL/GenBank/DDBJ databases">
        <title>The genome sequence of a newly discovered highly antifungal drug resistant Aspergillus species, Aspergillus tanneri NIH 1004.</title>
        <authorList>
            <person name="Mounaud S."/>
            <person name="Singh I."/>
            <person name="Joardar V."/>
            <person name="Pakala S."/>
            <person name="Pakala S."/>
            <person name="Venepally P."/>
            <person name="Chung J.K."/>
            <person name="Losada L."/>
            <person name="Nierman W.C."/>
        </authorList>
    </citation>
    <scope>NUCLEOTIDE SEQUENCE [LARGE SCALE GENOMIC DNA]</scope>
    <source>
        <strain evidence="10 13">NIH1004</strain>
    </source>
</reference>
<dbReference type="PANTHER" id="PTHR14401">
    <property type="entry name" value="CENTROMERE PROTEIN K"/>
    <property type="match status" value="1"/>
</dbReference>
<comment type="caution">
    <text evidence="11">The sequence shown here is derived from an EMBL/GenBank/DDBJ whole genome shotgun (WGS) entry which is preliminary data.</text>
</comment>
<reference evidence="11 12" key="1">
    <citation type="submission" date="2019-03" db="EMBL/GenBank/DDBJ databases">
        <title>The genome sequence of a newly discovered highly antifungal drug resistant Aspergillus species, Aspergillus tanneri NIH 1004.</title>
        <authorList>
            <person name="Mounaud S."/>
            <person name="Singh I."/>
            <person name="Joardar V."/>
            <person name="Pakala S."/>
            <person name="Pakala S."/>
            <person name="Venepally P."/>
            <person name="Hoover J."/>
            <person name="Nierman W."/>
            <person name="Chung J."/>
            <person name="Losada L."/>
        </authorList>
    </citation>
    <scope>NUCLEOTIDE SEQUENCE [LARGE SCALE GENOMIC DNA]</scope>
    <source>
        <strain evidence="11 12">NIH1004</strain>
    </source>
</reference>
<feature type="compositionally biased region" description="Basic and acidic residues" evidence="9">
    <location>
        <begin position="256"/>
        <end position="274"/>
    </location>
</feature>
<evidence type="ECO:0000313" key="13">
    <source>
        <dbReference type="Proteomes" id="UP000324241"/>
    </source>
</evidence>
<evidence type="ECO:0000256" key="5">
    <source>
        <dbReference type="ARBA" id="ARBA00023054"/>
    </source>
</evidence>
<keyword evidence="6" id="KW-0539">Nucleus</keyword>
<evidence type="ECO:0000256" key="9">
    <source>
        <dbReference type="SAM" id="MobiDB-lite"/>
    </source>
</evidence>
<dbReference type="EMBL" id="SOSA01000133">
    <property type="protein sequence ID" value="THC95984.1"/>
    <property type="molecule type" value="Genomic_DNA"/>
</dbReference>
<dbReference type="GO" id="GO:0000070">
    <property type="term" value="P:mitotic sister chromatid segregation"/>
    <property type="evidence" value="ECO:0007669"/>
    <property type="project" value="TreeGrafter"/>
</dbReference>
<evidence type="ECO:0000256" key="4">
    <source>
        <dbReference type="ARBA" id="ARBA00022454"/>
    </source>
</evidence>
<proteinExistence type="inferred from homology"/>
<dbReference type="GO" id="GO:0051382">
    <property type="term" value="P:kinetochore assembly"/>
    <property type="evidence" value="ECO:0007669"/>
    <property type="project" value="InterPro"/>
</dbReference>
<dbReference type="EMBL" id="QUQM01000006">
    <property type="protein sequence ID" value="KAA8644233.1"/>
    <property type="molecule type" value="Genomic_DNA"/>
</dbReference>
<evidence type="ECO:0000256" key="1">
    <source>
        <dbReference type="ARBA" id="ARBA00004123"/>
    </source>
</evidence>
<protein>
    <submittedName>
        <fullName evidence="11">Uncharacterized protein</fullName>
    </submittedName>
</protein>
<organism evidence="11 12">
    <name type="scientific">Aspergillus tanneri</name>
    <dbReference type="NCBI Taxonomy" id="1220188"/>
    <lineage>
        <taxon>Eukaryota</taxon>
        <taxon>Fungi</taxon>
        <taxon>Dikarya</taxon>
        <taxon>Ascomycota</taxon>
        <taxon>Pezizomycotina</taxon>
        <taxon>Eurotiomycetes</taxon>
        <taxon>Eurotiomycetidae</taxon>
        <taxon>Eurotiales</taxon>
        <taxon>Aspergillaceae</taxon>
        <taxon>Aspergillus</taxon>
        <taxon>Aspergillus subgen. Circumdati</taxon>
    </lineage>
</organism>
<feature type="compositionally biased region" description="Polar residues" evidence="9">
    <location>
        <begin position="276"/>
        <end position="288"/>
    </location>
</feature>
<keyword evidence="12" id="KW-1185">Reference proteome</keyword>
<dbReference type="VEuPathDB" id="FungiDB:EYZ11_004531"/>
<dbReference type="RefSeq" id="XP_033423594.1">
    <property type="nucleotide sequence ID" value="XM_033573042.1"/>
</dbReference>